<dbReference type="EMBL" id="BMEM01000001">
    <property type="protein sequence ID" value="GGF44804.1"/>
    <property type="molecule type" value="Genomic_DNA"/>
</dbReference>
<sequence length="293" mass="30525">MRKSALAFTPALALSMACLGTTSALAASTGAIEVTYNCETGSWDITSEKALSNIVVSDGTSEEKTEFDDSMGETHMYSVADPDGLLGTIWVKAGNNASGDGPGYGERFTLEAPDCDPDADGDGYPASEDCDDSDATINPGAVDIPNDGIDQNCDGSDLVVGDGELRFTLLWDSADDLDLHIVEPSGERLWFGDTASATGGLLDRDDNVGTCAGDPEPGGVENVYWPVGAAPTGTYTIEIDNFSDCNDANTGSWTLQVHQDGVLIATYTGTEGDNVGAAYSGEFKVFGGTHDQP</sequence>
<accession>A0A917F4A3</accession>
<reference evidence="2" key="1">
    <citation type="journal article" date="2014" name="Int. J. Syst. Evol. Microbiol.">
        <title>Complete genome sequence of Corynebacterium casei LMG S-19264T (=DSM 44701T), isolated from a smear-ripened cheese.</title>
        <authorList>
            <consortium name="US DOE Joint Genome Institute (JGI-PGF)"/>
            <person name="Walter F."/>
            <person name="Albersmeier A."/>
            <person name="Kalinowski J."/>
            <person name="Ruckert C."/>
        </authorList>
    </citation>
    <scope>NUCLEOTIDE SEQUENCE</scope>
    <source>
        <strain evidence="2">CGMCC 1.12160</strain>
    </source>
</reference>
<evidence type="ECO:0000313" key="3">
    <source>
        <dbReference type="Proteomes" id="UP000605670"/>
    </source>
</evidence>
<dbReference type="RefSeq" id="WP_229734920.1">
    <property type="nucleotide sequence ID" value="NZ_BAABKH010000005.1"/>
</dbReference>
<feature type="chain" id="PRO_5037816171" description="P/Homo B domain-containing protein" evidence="1">
    <location>
        <begin position="27"/>
        <end position="293"/>
    </location>
</feature>
<dbReference type="Proteomes" id="UP000605670">
    <property type="component" value="Unassembled WGS sequence"/>
</dbReference>
<dbReference type="AlphaFoldDB" id="A0A917F4A3"/>
<dbReference type="Pfam" id="PF11617">
    <property type="entry name" value="Cu-binding_MopE"/>
    <property type="match status" value="1"/>
</dbReference>
<evidence type="ECO:0000313" key="2">
    <source>
        <dbReference type="EMBL" id="GGF44804.1"/>
    </source>
</evidence>
<keyword evidence="1" id="KW-0732">Signal</keyword>
<keyword evidence="3" id="KW-1185">Reference proteome</keyword>
<organism evidence="2 3">
    <name type="scientific">Ornithinimicrobium tianjinense</name>
    <dbReference type="NCBI Taxonomy" id="1195761"/>
    <lineage>
        <taxon>Bacteria</taxon>
        <taxon>Bacillati</taxon>
        <taxon>Actinomycetota</taxon>
        <taxon>Actinomycetes</taxon>
        <taxon>Micrococcales</taxon>
        <taxon>Ornithinimicrobiaceae</taxon>
        <taxon>Ornithinimicrobium</taxon>
    </lineage>
</organism>
<proteinExistence type="predicted"/>
<gene>
    <name evidence="2" type="ORF">GCM10011366_10640</name>
</gene>
<reference evidence="2" key="2">
    <citation type="submission" date="2020-09" db="EMBL/GenBank/DDBJ databases">
        <authorList>
            <person name="Sun Q."/>
            <person name="Zhou Y."/>
        </authorList>
    </citation>
    <scope>NUCLEOTIDE SEQUENCE</scope>
    <source>
        <strain evidence="2">CGMCC 1.12160</strain>
    </source>
</reference>
<evidence type="ECO:0000256" key="1">
    <source>
        <dbReference type="SAM" id="SignalP"/>
    </source>
</evidence>
<name>A0A917F4A3_9MICO</name>
<comment type="caution">
    <text evidence="2">The sequence shown here is derived from an EMBL/GenBank/DDBJ whole genome shotgun (WGS) entry which is preliminary data.</text>
</comment>
<dbReference type="Gene3D" id="2.60.120.380">
    <property type="match status" value="1"/>
</dbReference>
<feature type="signal peptide" evidence="1">
    <location>
        <begin position="1"/>
        <end position="26"/>
    </location>
</feature>
<dbReference type="PROSITE" id="PS51257">
    <property type="entry name" value="PROKAR_LIPOPROTEIN"/>
    <property type="match status" value="1"/>
</dbReference>
<protein>
    <recommendedName>
        <fullName evidence="4">P/Homo B domain-containing protein</fullName>
    </recommendedName>
</protein>
<evidence type="ECO:0008006" key="4">
    <source>
        <dbReference type="Google" id="ProtNLM"/>
    </source>
</evidence>
<dbReference type="InterPro" id="IPR021655">
    <property type="entry name" value="Put_metal-bd"/>
</dbReference>